<keyword evidence="3 7" id="KW-0812">Transmembrane</keyword>
<keyword evidence="4 7" id="KW-1133">Transmembrane helix</keyword>
<protein>
    <submittedName>
        <fullName evidence="10">ABC transporter permease</fullName>
    </submittedName>
</protein>
<keyword evidence="11" id="KW-1185">Reference proteome</keyword>
<proteinExistence type="inferred from homology"/>
<name>A0A926EGF8_9FIRM</name>
<keyword evidence="2" id="KW-1003">Cell membrane</keyword>
<dbReference type="RefSeq" id="WP_177671216.1">
    <property type="nucleotide sequence ID" value="NZ_JACRSY010000001.1"/>
</dbReference>
<keyword evidence="5 7" id="KW-0472">Membrane</keyword>
<evidence type="ECO:0000256" key="1">
    <source>
        <dbReference type="ARBA" id="ARBA00004651"/>
    </source>
</evidence>
<feature type="domain" description="ABC3 transporter permease C-terminal" evidence="8">
    <location>
        <begin position="282"/>
        <end position="395"/>
    </location>
</feature>
<sequence>MNLIECIKSAMNQLLGNKMRTFLTMLGMFIGIGSVIMVLGLGAGVKDLMMSTFDAIGKGTVMINVKDGRPENMLNQSDLEAIREMQEVEDAVFVGENWMTSIKDYKKEDKWIYFAGAPYNISIVQDVEITAGRMYAESEELAKANVCVVSDTYAKVILGSDTPSDAIGRMLELDIAGEKHEFEIVGIKKEMSFPGMPEEMMPLIAYIPFHTMDQITNFGDLRSYTGGFKVKEEYNPNEVAYQVSRLLDKRHNTQNGYQTQSASSMLDQMNTVMSVVTGFISFVAAISLVVGGIGIMNIMLVTVKERTREIGVRKAVGASNKEILRQFLVEAVILTLLGGIIGMLLGYVGAVALGNAFGITISLTSDMILFAVGTSSAIGIIFGVYPARQAAKLDPVEALRYE</sequence>
<evidence type="ECO:0000313" key="11">
    <source>
        <dbReference type="Proteomes" id="UP000655830"/>
    </source>
</evidence>
<evidence type="ECO:0000256" key="7">
    <source>
        <dbReference type="SAM" id="Phobius"/>
    </source>
</evidence>
<dbReference type="InterPro" id="IPR025857">
    <property type="entry name" value="MacB_PCD"/>
</dbReference>
<dbReference type="InterPro" id="IPR050250">
    <property type="entry name" value="Macrolide_Exporter_MacB"/>
</dbReference>
<comment type="subcellular location">
    <subcellularLocation>
        <location evidence="1">Cell membrane</location>
        <topology evidence="1">Multi-pass membrane protein</topology>
    </subcellularLocation>
</comment>
<dbReference type="GO" id="GO:0005886">
    <property type="term" value="C:plasma membrane"/>
    <property type="evidence" value="ECO:0007669"/>
    <property type="project" value="UniProtKB-SubCell"/>
</dbReference>
<evidence type="ECO:0000256" key="6">
    <source>
        <dbReference type="ARBA" id="ARBA00038076"/>
    </source>
</evidence>
<feature type="transmembrane region" description="Helical" evidence="7">
    <location>
        <begin position="279"/>
        <end position="303"/>
    </location>
</feature>
<dbReference type="Pfam" id="PF02687">
    <property type="entry name" value="FtsX"/>
    <property type="match status" value="1"/>
</dbReference>
<dbReference type="EMBL" id="JACRSY010000001">
    <property type="protein sequence ID" value="MBC8578037.1"/>
    <property type="molecule type" value="Genomic_DNA"/>
</dbReference>
<evidence type="ECO:0000256" key="2">
    <source>
        <dbReference type="ARBA" id="ARBA00022475"/>
    </source>
</evidence>
<reference evidence="10" key="1">
    <citation type="submission" date="2020-08" db="EMBL/GenBank/DDBJ databases">
        <title>Genome public.</title>
        <authorList>
            <person name="Liu C."/>
            <person name="Sun Q."/>
        </authorList>
    </citation>
    <scope>NUCLEOTIDE SEQUENCE</scope>
    <source>
        <strain evidence="10">NSJ-12</strain>
    </source>
</reference>
<comment type="similarity">
    <text evidence="6">Belongs to the ABC-4 integral membrane protein family.</text>
</comment>
<dbReference type="GO" id="GO:0022857">
    <property type="term" value="F:transmembrane transporter activity"/>
    <property type="evidence" value="ECO:0007669"/>
    <property type="project" value="TreeGrafter"/>
</dbReference>
<dbReference type="Proteomes" id="UP000655830">
    <property type="component" value="Unassembled WGS sequence"/>
</dbReference>
<evidence type="ECO:0000256" key="3">
    <source>
        <dbReference type="ARBA" id="ARBA00022692"/>
    </source>
</evidence>
<feature type="domain" description="MacB-like periplasmic core" evidence="9">
    <location>
        <begin position="21"/>
        <end position="240"/>
    </location>
</feature>
<evidence type="ECO:0000313" key="10">
    <source>
        <dbReference type="EMBL" id="MBC8578037.1"/>
    </source>
</evidence>
<comment type="caution">
    <text evidence="10">The sequence shown here is derived from an EMBL/GenBank/DDBJ whole genome shotgun (WGS) entry which is preliminary data.</text>
</comment>
<dbReference type="AlphaFoldDB" id="A0A926EGF8"/>
<feature type="transmembrane region" description="Helical" evidence="7">
    <location>
        <begin position="323"/>
        <end position="347"/>
    </location>
</feature>
<dbReference type="InterPro" id="IPR003838">
    <property type="entry name" value="ABC3_permease_C"/>
</dbReference>
<feature type="transmembrane region" description="Helical" evidence="7">
    <location>
        <begin position="367"/>
        <end position="385"/>
    </location>
</feature>
<organism evidence="10 11">
    <name type="scientific">Zhenhengia yiwuensis</name>
    <dbReference type="NCBI Taxonomy" id="2763666"/>
    <lineage>
        <taxon>Bacteria</taxon>
        <taxon>Bacillati</taxon>
        <taxon>Bacillota</taxon>
        <taxon>Clostridia</taxon>
        <taxon>Lachnospirales</taxon>
        <taxon>Lachnospiraceae</taxon>
        <taxon>Zhenhengia</taxon>
    </lineage>
</organism>
<dbReference type="Pfam" id="PF12704">
    <property type="entry name" value="MacB_PCD"/>
    <property type="match status" value="1"/>
</dbReference>
<gene>
    <name evidence="10" type="ORF">H8718_00600</name>
</gene>
<dbReference type="PANTHER" id="PTHR30572:SF4">
    <property type="entry name" value="ABC TRANSPORTER PERMEASE YTRF"/>
    <property type="match status" value="1"/>
</dbReference>
<evidence type="ECO:0000259" key="8">
    <source>
        <dbReference type="Pfam" id="PF02687"/>
    </source>
</evidence>
<evidence type="ECO:0000259" key="9">
    <source>
        <dbReference type="Pfam" id="PF12704"/>
    </source>
</evidence>
<dbReference type="PANTHER" id="PTHR30572">
    <property type="entry name" value="MEMBRANE COMPONENT OF TRANSPORTER-RELATED"/>
    <property type="match status" value="1"/>
</dbReference>
<accession>A0A926EGF8</accession>
<evidence type="ECO:0000256" key="5">
    <source>
        <dbReference type="ARBA" id="ARBA00023136"/>
    </source>
</evidence>
<feature type="transmembrane region" description="Helical" evidence="7">
    <location>
        <begin position="21"/>
        <end position="43"/>
    </location>
</feature>
<evidence type="ECO:0000256" key="4">
    <source>
        <dbReference type="ARBA" id="ARBA00022989"/>
    </source>
</evidence>